<evidence type="ECO:0000313" key="3">
    <source>
        <dbReference type="EMBL" id="MDM8271310.1"/>
    </source>
</evidence>
<evidence type="ECO:0000259" key="2">
    <source>
        <dbReference type="Pfam" id="PF18160"/>
    </source>
</evidence>
<reference evidence="3 4" key="2">
    <citation type="submission" date="2023-06" db="EMBL/GenBank/DDBJ databases">
        <title>Identification and characterization of horizontal gene transfer across gut microbiota members of farm animals based on homology search.</title>
        <authorList>
            <person name="Schwarzerova J."/>
            <person name="Nykrynova M."/>
            <person name="Jureckova K."/>
            <person name="Cejkova D."/>
            <person name="Rychlik I."/>
        </authorList>
    </citation>
    <scope>NUCLEOTIDE SEQUENCE [LARGE SCALE GENOMIC DNA]</scope>
    <source>
        <strain evidence="3 4">153_Feed</strain>
    </source>
</reference>
<organism evidence="3 4">
    <name type="scientific">Thermophilibacter provencensis</name>
    <dbReference type="NCBI Taxonomy" id="1852386"/>
    <lineage>
        <taxon>Bacteria</taxon>
        <taxon>Bacillati</taxon>
        <taxon>Actinomycetota</taxon>
        <taxon>Coriobacteriia</taxon>
        <taxon>Coriobacteriales</taxon>
        <taxon>Atopobiaceae</taxon>
        <taxon>Thermophilibacter</taxon>
    </lineage>
</organism>
<evidence type="ECO:0000313" key="4">
    <source>
        <dbReference type="Proteomes" id="UP001529256"/>
    </source>
</evidence>
<dbReference type="EMBL" id="JAUDEA010000008">
    <property type="protein sequence ID" value="MDM8271310.1"/>
    <property type="molecule type" value="Genomic_DNA"/>
</dbReference>
<comment type="caution">
    <text evidence="3">The sequence shown here is derived from an EMBL/GenBank/DDBJ whole genome shotgun (WGS) entry which is preliminary data.</text>
</comment>
<sequence length="192" mass="21950">MAEKKTLSQYLPQLIENTRLARIQSEKRLLEFDTLLKHATIYYACITTLLSIVPLFLSSSFGSWEDRITFLSIASAIIITICTIYASGQNYAVRAEQMRHAYLELQRLWLQIDSLKVDSEEYENALSEIAGRYVDIVASTENHTESDYLFGVGDKVTDADETIRRARYILLRFMVYIGLPILLVAISILVIE</sequence>
<feature type="transmembrane region" description="Helical" evidence="1">
    <location>
        <begin position="68"/>
        <end position="88"/>
    </location>
</feature>
<dbReference type="Proteomes" id="UP001529256">
    <property type="component" value="Unassembled WGS sequence"/>
</dbReference>
<name>A0ABT7V3Z0_9ACTN</name>
<keyword evidence="1" id="KW-0812">Transmembrane</keyword>
<protein>
    <submittedName>
        <fullName evidence="3">SLATT domain-containing protein</fullName>
    </submittedName>
</protein>
<proteinExistence type="predicted"/>
<feature type="transmembrane region" description="Helical" evidence="1">
    <location>
        <begin position="41"/>
        <end position="62"/>
    </location>
</feature>
<feature type="domain" description="SMODS and SLOG-associating 2TM effector" evidence="2">
    <location>
        <begin position="7"/>
        <end position="187"/>
    </location>
</feature>
<feature type="transmembrane region" description="Helical" evidence="1">
    <location>
        <begin position="173"/>
        <end position="191"/>
    </location>
</feature>
<reference evidence="4" key="1">
    <citation type="submission" date="2023-06" db="EMBL/GenBank/DDBJ databases">
        <title>Identification and characterization of horizontal gene transfer across gut microbiota members of farm animals based on homology search.</title>
        <authorList>
            <person name="Zeman M."/>
            <person name="Kubasova T."/>
            <person name="Jahodarova E."/>
            <person name="Nykrynova M."/>
            <person name="Rychlik I."/>
        </authorList>
    </citation>
    <scope>NUCLEOTIDE SEQUENCE [LARGE SCALE GENOMIC DNA]</scope>
    <source>
        <strain evidence="4">153_Feed</strain>
    </source>
</reference>
<accession>A0ABT7V3Z0</accession>
<dbReference type="Pfam" id="PF18160">
    <property type="entry name" value="SLATT_5"/>
    <property type="match status" value="1"/>
</dbReference>
<keyword evidence="4" id="KW-1185">Reference proteome</keyword>
<keyword evidence="1" id="KW-1133">Transmembrane helix</keyword>
<evidence type="ECO:0000256" key="1">
    <source>
        <dbReference type="SAM" id="Phobius"/>
    </source>
</evidence>
<dbReference type="NCBIfam" id="NF033631">
    <property type="entry name" value="SLATT_5"/>
    <property type="match status" value="1"/>
</dbReference>
<gene>
    <name evidence="3" type="ORF">QUW25_06465</name>
</gene>
<keyword evidence="1" id="KW-0472">Membrane</keyword>
<dbReference type="RefSeq" id="WP_289511394.1">
    <property type="nucleotide sequence ID" value="NZ_JAUDEA010000008.1"/>
</dbReference>
<dbReference type="InterPro" id="IPR041115">
    <property type="entry name" value="SLATT_5"/>
</dbReference>